<dbReference type="InParanoid" id="A0A068VI72"/>
<organism evidence="1 2">
    <name type="scientific">Coffea canephora</name>
    <name type="common">Robusta coffee</name>
    <dbReference type="NCBI Taxonomy" id="49390"/>
    <lineage>
        <taxon>Eukaryota</taxon>
        <taxon>Viridiplantae</taxon>
        <taxon>Streptophyta</taxon>
        <taxon>Embryophyta</taxon>
        <taxon>Tracheophyta</taxon>
        <taxon>Spermatophyta</taxon>
        <taxon>Magnoliopsida</taxon>
        <taxon>eudicotyledons</taxon>
        <taxon>Gunneridae</taxon>
        <taxon>Pentapetalae</taxon>
        <taxon>asterids</taxon>
        <taxon>lamiids</taxon>
        <taxon>Gentianales</taxon>
        <taxon>Rubiaceae</taxon>
        <taxon>Ixoroideae</taxon>
        <taxon>Gardenieae complex</taxon>
        <taxon>Bertiereae - Coffeeae clade</taxon>
        <taxon>Coffeeae</taxon>
        <taxon>Coffea</taxon>
    </lineage>
</organism>
<dbReference type="AlphaFoldDB" id="A0A068VI72"/>
<sequence length="55" mass="5888">MQSNINSRSVVITFILFFFGFILIGLASLSASEGTAMEKTAFIQNDKTNKAVSGA</sequence>
<evidence type="ECO:0000313" key="1">
    <source>
        <dbReference type="EMBL" id="CDP20416.1"/>
    </source>
</evidence>
<dbReference type="Proteomes" id="UP000295252">
    <property type="component" value="Unassembled WGS sequence"/>
</dbReference>
<evidence type="ECO:0000313" key="2">
    <source>
        <dbReference type="Proteomes" id="UP000295252"/>
    </source>
</evidence>
<reference evidence="2" key="1">
    <citation type="journal article" date="2014" name="Science">
        <title>The coffee genome provides insight into the convergent evolution of caffeine biosynthesis.</title>
        <authorList>
            <person name="Denoeud F."/>
            <person name="Carretero-Paulet L."/>
            <person name="Dereeper A."/>
            <person name="Droc G."/>
            <person name="Guyot R."/>
            <person name="Pietrella M."/>
            <person name="Zheng C."/>
            <person name="Alberti A."/>
            <person name="Anthony F."/>
            <person name="Aprea G."/>
            <person name="Aury J.M."/>
            <person name="Bento P."/>
            <person name="Bernard M."/>
            <person name="Bocs S."/>
            <person name="Campa C."/>
            <person name="Cenci A."/>
            <person name="Combes M.C."/>
            <person name="Crouzillat D."/>
            <person name="Da Silva C."/>
            <person name="Daddiego L."/>
            <person name="De Bellis F."/>
            <person name="Dussert S."/>
            <person name="Garsmeur O."/>
            <person name="Gayraud T."/>
            <person name="Guignon V."/>
            <person name="Jahn K."/>
            <person name="Jamilloux V."/>
            <person name="Joet T."/>
            <person name="Labadie K."/>
            <person name="Lan T."/>
            <person name="Leclercq J."/>
            <person name="Lepelley M."/>
            <person name="Leroy T."/>
            <person name="Li L.T."/>
            <person name="Librado P."/>
            <person name="Lopez L."/>
            <person name="Munoz A."/>
            <person name="Noel B."/>
            <person name="Pallavicini A."/>
            <person name="Perrotta G."/>
            <person name="Poncet V."/>
            <person name="Pot D."/>
            <person name="Priyono X."/>
            <person name="Rigoreau M."/>
            <person name="Rouard M."/>
            <person name="Rozas J."/>
            <person name="Tranchant-Dubreuil C."/>
            <person name="VanBuren R."/>
            <person name="Zhang Q."/>
            <person name="Andrade A.C."/>
            <person name="Argout X."/>
            <person name="Bertrand B."/>
            <person name="de Kochko A."/>
            <person name="Graziosi G."/>
            <person name="Henry R.J."/>
            <person name="Jayarama X."/>
            <person name="Ming R."/>
            <person name="Nagai C."/>
            <person name="Rounsley S."/>
            <person name="Sankoff D."/>
            <person name="Giuliano G."/>
            <person name="Albert V.A."/>
            <person name="Wincker P."/>
            <person name="Lashermes P."/>
        </authorList>
    </citation>
    <scope>NUCLEOTIDE SEQUENCE [LARGE SCALE GENOMIC DNA]</scope>
    <source>
        <strain evidence="2">cv. DH200-94</strain>
    </source>
</reference>
<dbReference type="Gramene" id="CDP20416">
    <property type="protein sequence ID" value="CDP20416"/>
    <property type="gene ID" value="GSCOC_T00011623001"/>
</dbReference>
<gene>
    <name evidence="1" type="ORF">GSCOC_T00011623001</name>
</gene>
<keyword evidence="2" id="KW-1185">Reference proteome</keyword>
<protein>
    <submittedName>
        <fullName evidence="1">DH200=94 genomic scaffold, scaffold_1184</fullName>
    </submittedName>
</protein>
<proteinExistence type="predicted"/>
<name>A0A068VI72_COFCA</name>
<accession>A0A068VI72</accession>
<dbReference type="EMBL" id="HG740268">
    <property type="protein sequence ID" value="CDP20416.1"/>
    <property type="molecule type" value="Genomic_DNA"/>
</dbReference>